<dbReference type="EMBL" id="GBXM01062350">
    <property type="protein sequence ID" value="JAH46227.1"/>
    <property type="molecule type" value="Transcribed_RNA"/>
</dbReference>
<name>A0A0E9SYB0_ANGAN</name>
<protein>
    <submittedName>
        <fullName evidence="1">Uncharacterized protein</fullName>
    </submittedName>
</protein>
<evidence type="ECO:0000313" key="1">
    <source>
        <dbReference type="EMBL" id="JAH46227.1"/>
    </source>
</evidence>
<proteinExistence type="predicted"/>
<organism evidence="1">
    <name type="scientific">Anguilla anguilla</name>
    <name type="common">European freshwater eel</name>
    <name type="synonym">Muraena anguilla</name>
    <dbReference type="NCBI Taxonomy" id="7936"/>
    <lineage>
        <taxon>Eukaryota</taxon>
        <taxon>Metazoa</taxon>
        <taxon>Chordata</taxon>
        <taxon>Craniata</taxon>
        <taxon>Vertebrata</taxon>
        <taxon>Euteleostomi</taxon>
        <taxon>Actinopterygii</taxon>
        <taxon>Neopterygii</taxon>
        <taxon>Teleostei</taxon>
        <taxon>Anguilliformes</taxon>
        <taxon>Anguillidae</taxon>
        <taxon>Anguilla</taxon>
    </lineage>
</organism>
<accession>A0A0E9SYB0</accession>
<sequence length="72" mass="8018">MSEIPFSDRIVALQTLVHHQPDVSFPCLQCVWLPHRIVEDFNSVRVTVNTGCLCASSAMFISMTSGVFTAYL</sequence>
<dbReference type="AlphaFoldDB" id="A0A0E9SYB0"/>
<reference evidence="1" key="2">
    <citation type="journal article" date="2015" name="Fish Shellfish Immunol.">
        <title>Early steps in the European eel (Anguilla anguilla)-Vibrio vulnificus interaction in the gills: Role of the RtxA13 toxin.</title>
        <authorList>
            <person name="Callol A."/>
            <person name="Pajuelo D."/>
            <person name="Ebbesson L."/>
            <person name="Teles M."/>
            <person name="MacKenzie S."/>
            <person name="Amaro C."/>
        </authorList>
    </citation>
    <scope>NUCLEOTIDE SEQUENCE</scope>
</reference>
<reference evidence="1" key="1">
    <citation type="submission" date="2014-11" db="EMBL/GenBank/DDBJ databases">
        <authorList>
            <person name="Amaro Gonzalez C."/>
        </authorList>
    </citation>
    <scope>NUCLEOTIDE SEQUENCE</scope>
</reference>